<dbReference type="Gene3D" id="2.60.40.1240">
    <property type="match status" value="1"/>
</dbReference>
<dbReference type="AlphaFoldDB" id="A0A9X2I3Q5"/>
<evidence type="ECO:0000313" key="4">
    <source>
        <dbReference type="Proteomes" id="UP001139150"/>
    </source>
</evidence>
<keyword evidence="1" id="KW-0732">Signal</keyword>
<evidence type="ECO:0000313" key="3">
    <source>
        <dbReference type="EMBL" id="MCL7747397.1"/>
    </source>
</evidence>
<protein>
    <submittedName>
        <fullName evidence="3">DUF4352 domain-containing protein</fullName>
    </submittedName>
</protein>
<proteinExistence type="predicted"/>
<dbReference type="Pfam" id="PF11611">
    <property type="entry name" value="DUF4352"/>
    <property type="match status" value="1"/>
</dbReference>
<comment type="caution">
    <text evidence="3">The sequence shown here is derived from an EMBL/GenBank/DDBJ whole genome shotgun (WGS) entry which is preliminary data.</text>
</comment>
<name>A0A9X2I3Q5_9BACI</name>
<evidence type="ECO:0000256" key="1">
    <source>
        <dbReference type="ARBA" id="ARBA00022729"/>
    </source>
</evidence>
<dbReference type="InterPro" id="IPR029050">
    <property type="entry name" value="Immunoprotect_excell_Ig-like"/>
</dbReference>
<dbReference type="InterPro" id="IPR029051">
    <property type="entry name" value="DUF4352"/>
</dbReference>
<feature type="domain" description="DUF4352" evidence="2">
    <location>
        <begin position="49"/>
        <end position="148"/>
    </location>
</feature>
<organism evidence="3 4">
    <name type="scientific">Halalkalibacter alkaliphilus</name>
    <dbReference type="NCBI Taxonomy" id="2917993"/>
    <lineage>
        <taxon>Bacteria</taxon>
        <taxon>Bacillati</taxon>
        <taxon>Bacillota</taxon>
        <taxon>Bacilli</taxon>
        <taxon>Bacillales</taxon>
        <taxon>Bacillaceae</taxon>
        <taxon>Halalkalibacter</taxon>
    </lineage>
</organism>
<reference evidence="3" key="1">
    <citation type="submission" date="2022-02" db="EMBL/GenBank/DDBJ databases">
        <title>Halalkalibacter sp. nov. isolated from Lonar Lake, India.</title>
        <authorList>
            <person name="Joshi A."/>
            <person name="Thite S."/>
            <person name="Lodha T."/>
        </authorList>
    </citation>
    <scope>NUCLEOTIDE SEQUENCE</scope>
    <source>
        <strain evidence="3">MEB205</strain>
    </source>
</reference>
<gene>
    <name evidence="3" type="ORF">MF646_09720</name>
</gene>
<evidence type="ECO:0000259" key="2">
    <source>
        <dbReference type="Pfam" id="PF11611"/>
    </source>
</evidence>
<dbReference type="EMBL" id="JAKRYL010000008">
    <property type="protein sequence ID" value="MCL7747397.1"/>
    <property type="molecule type" value="Genomic_DNA"/>
</dbReference>
<sequence length="163" mass="18359">MKRKVVLLFGLCACLVSLVGVYNFLDFGTEASQAQTIVQQSNDEEAAREVNGVKIMLNGIRTEESSQLDSHYVIIDLELFNNRETVYEFSTFKITLVDEENFAHGVTTQVETKGILGGQLHPGRTNRGEVAFLVPKAEEYELVYTDHLRTGQVTWKVNVNEDE</sequence>
<dbReference type="Proteomes" id="UP001139150">
    <property type="component" value="Unassembled WGS sequence"/>
</dbReference>
<accession>A0A9X2I3Q5</accession>
<dbReference type="RefSeq" id="WP_250096301.1">
    <property type="nucleotide sequence ID" value="NZ_JAKRYL010000008.1"/>
</dbReference>
<keyword evidence="4" id="KW-1185">Reference proteome</keyword>